<reference evidence="1 2" key="1">
    <citation type="journal article" date="2016" name="Nat. Commun.">
        <title>Thousands of microbial genomes shed light on interconnected biogeochemical processes in an aquifer system.</title>
        <authorList>
            <person name="Anantharaman K."/>
            <person name="Brown C.T."/>
            <person name="Hug L.A."/>
            <person name="Sharon I."/>
            <person name="Castelle C.J."/>
            <person name="Probst A.J."/>
            <person name="Thomas B.C."/>
            <person name="Singh A."/>
            <person name="Wilkins M.J."/>
            <person name="Karaoz U."/>
            <person name="Brodie E.L."/>
            <person name="Williams K.H."/>
            <person name="Hubbard S.S."/>
            <person name="Banfield J.F."/>
        </authorList>
    </citation>
    <scope>NUCLEOTIDE SEQUENCE [LARGE SCALE GENOMIC DNA]</scope>
</reference>
<evidence type="ECO:0008006" key="3">
    <source>
        <dbReference type="Google" id="ProtNLM"/>
    </source>
</evidence>
<organism evidence="1 2">
    <name type="scientific">Candidatus Sungbacteria bacterium RIFCSPLOWO2_01_FULL_59_16</name>
    <dbReference type="NCBI Taxonomy" id="1802280"/>
    <lineage>
        <taxon>Bacteria</taxon>
        <taxon>Candidatus Sungiibacteriota</taxon>
    </lineage>
</organism>
<dbReference type="AlphaFoldDB" id="A0A1G2LBU7"/>
<sequence length="82" mass="9478">MEYLLTPHAKARMAERSIPEKLIGEALRNPTAVSYNGHDRVLIKKLYRKRRRKRLLLVAGEMANSTLKIITVIDTSKVEKYL</sequence>
<gene>
    <name evidence="1" type="ORF">A3B37_00860</name>
</gene>
<protein>
    <recommendedName>
        <fullName evidence="3">DUF4258 domain-containing protein</fullName>
    </recommendedName>
</protein>
<accession>A0A1G2LBU7</accession>
<dbReference type="Pfam" id="PF14076">
    <property type="entry name" value="DUF4258"/>
    <property type="match status" value="1"/>
</dbReference>
<dbReference type="InterPro" id="IPR025354">
    <property type="entry name" value="DUF4258"/>
</dbReference>
<comment type="caution">
    <text evidence="1">The sequence shown here is derived from an EMBL/GenBank/DDBJ whole genome shotgun (WGS) entry which is preliminary data.</text>
</comment>
<evidence type="ECO:0000313" key="2">
    <source>
        <dbReference type="Proteomes" id="UP000176705"/>
    </source>
</evidence>
<evidence type="ECO:0000313" key="1">
    <source>
        <dbReference type="EMBL" id="OHA09078.1"/>
    </source>
</evidence>
<dbReference type="EMBL" id="MHQS01000006">
    <property type="protein sequence ID" value="OHA09078.1"/>
    <property type="molecule type" value="Genomic_DNA"/>
</dbReference>
<name>A0A1G2LBU7_9BACT</name>
<proteinExistence type="predicted"/>
<dbReference type="Proteomes" id="UP000176705">
    <property type="component" value="Unassembled WGS sequence"/>
</dbReference>